<dbReference type="PANTHER" id="PTHR12532">
    <property type="entry name" value="TRANSLATIONAL ACTIVATOR OF CYTOCHROME C OXIDASE 1"/>
    <property type="match status" value="1"/>
</dbReference>
<dbReference type="AlphaFoldDB" id="A0A6J4UD06"/>
<evidence type="ECO:0000256" key="7">
    <source>
        <dbReference type="SAM" id="MobiDB-lite"/>
    </source>
</evidence>
<evidence type="ECO:0000313" key="10">
    <source>
        <dbReference type="EMBL" id="CAA9547136.1"/>
    </source>
</evidence>
<dbReference type="SUPFAM" id="SSF75625">
    <property type="entry name" value="YebC-like"/>
    <property type="match status" value="1"/>
</dbReference>
<dbReference type="Pfam" id="PF20772">
    <property type="entry name" value="TACO1_YebC_N"/>
    <property type="match status" value="1"/>
</dbReference>
<evidence type="ECO:0000259" key="8">
    <source>
        <dbReference type="Pfam" id="PF01709"/>
    </source>
</evidence>
<dbReference type="Gene3D" id="3.30.70.980">
    <property type="match status" value="2"/>
</dbReference>
<evidence type="ECO:0000256" key="1">
    <source>
        <dbReference type="ARBA" id="ARBA00008724"/>
    </source>
</evidence>
<dbReference type="NCBIfam" id="TIGR01033">
    <property type="entry name" value="YebC/PmpR family DNA-binding transcriptional regulator"/>
    <property type="match status" value="1"/>
</dbReference>
<dbReference type="FunFam" id="1.10.10.200:FF:000002">
    <property type="entry name" value="Probable transcriptional regulatory protein CLM62_37755"/>
    <property type="match status" value="1"/>
</dbReference>
<evidence type="ECO:0000256" key="4">
    <source>
        <dbReference type="ARBA" id="ARBA00023125"/>
    </source>
</evidence>
<dbReference type="PANTHER" id="PTHR12532:SF6">
    <property type="entry name" value="TRANSCRIPTIONAL REGULATORY PROTEIN YEBC-RELATED"/>
    <property type="match status" value="1"/>
</dbReference>
<evidence type="ECO:0000256" key="6">
    <source>
        <dbReference type="HAMAP-Rule" id="MF_00693"/>
    </source>
</evidence>
<dbReference type="EMBL" id="CADCWG010000086">
    <property type="protein sequence ID" value="CAA9547136.1"/>
    <property type="molecule type" value="Genomic_DNA"/>
</dbReference>
<dbReference type="InterPro" id="IPR002876">
    <property type="entry name" value="Transcrip_reg_TACO1-like"/>
</dbReference>
<evidence type="ECO:0000259" key="9">
    <source>
        <dbReference type="Pfam" id="PF20772"/>
    </source>
</evidence>
<proteinExistence type="inferred from homology"/>
<sequence>MSGHSKWSTIKRQKGAADAKRGQLFTKLAREITVAARTGLPDPDANPRLRIAVQKARSESMPKDNIQRAIDRAAGAEAGDQFDEVYYEGYGPGGTAVMIQAMTDNRNRTVGEVRAVLTRAGGTLGESGSVGWLFDHTGMIALRASGDVADEIALVAIDAGAADVQVDDGSVEVYTDASDLHRIQEALTAAGYEVENAELIMRPKTLIAPDNDVAVKAIRLLERLEDLDDVQQVYSNLDVNDEVLAAVG</sequence>
<feature type="domain" description="TACO1/YebC-like second and third" evidence="8">
    <location>
        <begin position="83"/>
        <end position="237"/>
    </location>
</feature>
<keyword evidence="5 6" id="KW-0804">Transcription</keyword>
<gene>
    <name evidence="10" type="ORF">AVDCRST_MAG49-1475</name>
</gene>
<dbReference type="InterPro" id="IPR048300">
    <property type="entry name" value="TACO1_YebC-like_2nd/3rd_dom"/>
</dbReference>
<dbReference type="GO" id="GO:0003677">
    <property type="term" value="F:DNA binding"/>
    <property type="evidence" value="ECO:0007669"/>
    <property type="project" value="UniProtKB-UniRule"/>
</dbReference>
<dbReference type="InterPro" id="IPR029072">
    <property type="entry name" value="YebC-like"/>
</dbReference>
<accession>A0A6J4UD06</accession>
<reference evidence="10" key="1">
    <citation type="submission" date="2020-02" db="EMBL/GenBank/DDBJ databases">
        <authorList>
            <person name="Meier V. D."/>
        </authorList>
    </citation>
    <scope>NUCLEOTIDE SEQUENCE</scope>
    <source>
        <strain evidence="10">AVDCRST_MAG49</strain>
    </source>
</reference>
<comment type="similarity">
    <text evidence="1 6">Belongs to the TACO1 family.</text>
</comment>
<keyword evidence="4 6" id="KW-0238">DNA-binding</keyword>
<dbReference type="Pfam" id="PF01709">
    <property type="entry name" value="Transcrip_reg"/>
    <property type="match status" value="1"/>
</dbReference>
<dbReference type="InterPro" id="IPR017856">
    <property type="entry name" value="Integrase-like_N"/>
</dbReference>
<dbReference type="GO" id="GO:0005829">
    <property type="term" value="C:cytosol"/>
    <property type="evidence" value="ECO:0007669"/>
    <property type="project" value="TreeGrafter"/>
</dbReference>
<dbReference type="HAMAP" id="MF_00693">
    <property type="entry name" value="Transcrip_reg_TACO1"/>
    <property type="match status" value="1"/>
</dbReference>
<evidence type="ECO:0000256" key="3">
    <source>
        <dbReference type="ARBA" id="ARBA00023015"/>
    </source>
</evidence>
<keyword evidence="2 6" id="KW-0963">Cytoplasm</keyword>
<feature type="domain" description="TACO1/YebC-like N-terminal" evidence="9">
    <location>
        <begin position="5"/>
        <end position="75"/>
    </location>
</feature>
<dbReference type="InterPro" id="IPR026564">
    <property type="entry name" value="Transcrip_reg_TACO1-like_dom3"/>
</dbReference>
<dbReference type="InterPro" id="IPR049083">
    <property type="entry name" value="TACO1_YebC_N"/>
</dbReference>
<organism evidence="10">
    <name type="scientific">uncultured Thermomicrobiales bacterium</name>
    <dbReference type="NCBI Taxonomy" id="1645740"/>
    <lineage>
        <taxon>Bacteria</taxon>
        <taxon>Pseudomonadati</taxon>
        <taxon>Thermomicrobiota</taxon>
        <taxon>Thermomicrobia</taxon>
        <taxon>Thermomicrobiales</taxon>
        <taxon>environmental samples</taxon>
    </lineage>
</organism>
<protein>
    <recommendedName>
        <fullName evidence="6">Probable transcriptional regulatory protein AVDCRST_MAG49-1475</fullName>
    </recommendedName>
</protein>
<feature type="region of interest" description="Disordered" evidence="7">
    <location>
        <begin position="1"/>
        <end position="21"/>
    </location>
</feature>
<evidence type="ECO:0000256" key="5">
    <source>
        <dbReference type="ARBA" id="ARBA00023163"/>
    </source>
</evidence>
<comment type="subcellular location">
    <subcellularLocation>
        <location evidence="6">Cytoplasm</location>
    </subcellularLocation>
</comment>
<dbReference type="GO" id="GO:0006355">
    <property type="term" value="P:regulation of DNA-templated transcription"/>
    <property type="evidence" value="ECO:0007669"/>
    <property type="project" value="UniProtKB-UniRule"/>
</dbReference>
<dbReference type="NCBIfam" id="NF009044">
    <property type="entry name" value="PRK12378.1"/>
    <property type="match status" value="1"/>
</dbReference>
<dbReference type="NCBIfam" id="NF001030">
    <property type="entry name" value="PRK00110.1"/>
    <property type="match status" value="1"/>
</dbReference>
<keyword evidence="3 6" id="KW-0805">Transcription regulation</keyword>
<dbReference type="Gene3D" id="1.10.10.200">
    <property type="match status" value="1"/>
</dbReference>
<evidence type="ECO:0000256" key="2">
    <source>
        <dbReference type="ARBA" id="ARBA00022490"/>
    </source>
</evidence>
<name>A0A6J4UD06_9BACT</name>